<sequence length="109" mass="12338">MRAHRRRADGPSTVIDGLSSRTLAEITRLELTRNYLAPGGVGEAVRCWKDHVRQSRGALRRDDEYGNPHWICCGDPRAARALLDLAMRAMSRSGARELRRVVEGLDRER</sequence>
<accession>A0A8D3WIS9</accession>
<name>A0A8D3WIS9_STRFA</name>
<dbReference type="OrthoDB" id="3637176at2"/>
<evidence type="ECO:0000313" key="1">
    <source>
        <dbReference type="EMBL" id="ADW05437.1"/>
    </source>
</evidence>
<dbReference type="AlphaFoldDB" id="A0A8D3WIS9"/>
<dbReference type="Proteomes" id="UP000002066">
    <property type="component" value="Chromosome"/>
</dbReference>
<organism evidence="1 2">
    <name type="scientific">Streptomyces pratensis (strain ATCC 33331 / IAF-45CD)</name>
    <dbReference type="NCBI Taxonomy" id="591167"/>
    <lineage>
        <taxon>Bacteria</taxon>
        <taxon>Bacillati</taxon>
        <taxon>Actinomycetota</taxon>
        <taxon>Actinomycetes</taxon>
        <taxon>Kitasatosporales</taxon>
        <taxon>Streptomycetaceae</taxon>
        <taxon>Streptomyces</taxon>
    </lineage>
</organism>
<dbReference type="KEGG" id="sfa:Sfla_4023"/>
<evidence type="ECO:0000313" key="2">
    <source>
        <dbReference type="Proteomes" id="UP000002066"/>
    </source>
</evidence>
<gene>
    <name evidence="1" type="ordered locus">Sfla_4023</name>
</gene>
<protein>
    <submittedName>
        <fullName evidence="1">Uncharacterized protein</fullName>
    </submittedName>
</protein>
<proteinExistence type="predicted"/>
<reference evidence="1 2" key="1">
    <citation type="submission" date="2011-01" db="EMBL/GenBank/DDBJ databases">
        <title>Complete sequence of chromosome of Streptomyces flavogriseus ATCC 33331.</title>
        <authorList>
            <consortium name="US DOE Joint Genome Institute"/>
            <person name="Lucas S."/>
            <person name="Copeland A."/>
            <person name="Lapidus A."/>
            <person name="Cheng J.-F."/>
            <person name="Goodwin L."/>
            <person name="Pitluck S."/>
            <person name="Davenport K."/>
            <person name="Detter J.C."/>
            <person name="Han C."/>
            <person name="Tapia R."/>
            <person name="Land M."/>
            <person name="Hauser L."/>
            <person name="Kyrpides N."/>
            <person name="Ivanova N."/>
            <person name="Ovchinnikova G."/>
            <person name="Pagani I."/>
            <person name="Brumm P."/>
            <person name="Mead D."/>
            <person name="Woyke T."/>
        </authorList>
    </citation>
    <scope>NUCLEOTIDE SEQUENCE [LARGE SCALE GENOMIC DNA]</scope>
    <source>
        <strain evidence="2">ATCC 33331 / IAF-45CD</strain>
    </source>
</reference>
<dbReference type="EMBL" id="CP002475">
    <property type="protein sequence ID" value="ADW05437.1"/>
    <property type="molecule type" value="Genomic_DNA"/>
</dbReference>